<evidence type="ECO:0000256" key="3">
    <source>
        <dbReference type="ARBA" id="ARBA00023015"/>
    </source>
</evidence>
<comment type="caution">
    <text evidence="9">The sequence shown here is derived from an EMBL/GenBank/DDBJ whole genome shotgun (WGS) entry which is preliminary data.</text>
</comment>
<dbReference type="InterPro" id="IPR001789">
    <property type="entry name" value="Sig_transdc_resp-reg_receiver"/>
</dbReference>
<dbReference type="InterPro" id="IPR036388">
    <property type="entry name" value="WH-like_DNA-bd_sf"/>
</dbReference>
<dbReference type="InterPro" id="IPR016032">
    <property type="entry name" value="Sig_transdc_resp-reg_C-effctor"/>
</dbReference>
<dbReference type="PROSITE" id="PS50110">
    <property type="entry name" value="RESPONSE_REGULATORY"/>
    <property type="match status" value="1"/>
</dbReference>
<keyword evidence="1 6" id="KW-0597">Phosphoprotein</keyword>
<dbReference type="RefSeq" id="WP_053608462.1">
    <property type="nucleotide sequence ID" value="NZ_BPQR01000009.1"/>
</dbReference>
<evidence type="ECO:0000256" key="4">
    <source>
        <dbReference type="ARBA" id="ARBA00023125"/>
    </source>
</evidence>
<dbReference type="SMART" id="SM00421">
    <property type="entry name" value="HTH_LUXR"/>
    <property type="match status" value="1"/>
</dbReference>
<dbReference type="PANTHER" id="PTHR48111">
    <property type="entry name" value="REGULATOR OF RPOS"/>
    <property type="match status" value="1"/>
</dbReference>
<evidence type="ECO:0000259" key="7">
    <source>
        <dbReference type="PROSITE" id="PS50043"/>
    </source>
</evidence>
<keyword evidence="4" id="KW-0238">DNA-binding</keyword>
<reference evidence="9" key="2">
    <citation type="submission" date="2021-08" db="EMBL/GenBank/DDBJ databases">
        <authorList>
            <person name="Tani A."/>
            <person name="Ola A."/>
            <person name="Ogura Y."/>
            <person name="Katsura K."/>
            <person name="Hayashi T."/>
        </authorList>
    </citation>
    <scope>NUCLEOTIDE SEQUENCE</scope>
    <source>
        <strain evidence="9">LMG 23639</strain>
    </source>
</reference>
<dbReference type="InterPro" id="IPR039420">
    <property type="entry name" value="WalR-like"/>
</dbReference>
<dbReference type="Pfam" id="PF00072">
    <property type="entry name" value="Response_reg"/>
    <property type="match status" value="1"/>
</dbReference>
<proteinExistence type="predicted"/>
<dbReference type="InterPro" id="IPR000792">
    <property type="entry name" value="Tscrpt_reg_LuxR_C"/>
</dbReference>
<dbReference type="PRINTS" id="PR00038">
    <property type="entry name" value="HTHLUXR"/>
</dbReference>
<feature type="domain" description="HTH luxR-type" evidence="7">
    <location>
        <begin position="125"/>
        <end position="190"/>
    </location>
</feature>
<keyword evidence="3" id="KW-0805">Transcription regulation</keyword>
<dbReference type="Gene3D" id="1.10.10.10">
    <property type="entry name" value="Winged helix-like DNA-binding domain superfamily/Winged helix DNA-binding domain"/>
    <property type="match status" value="1"/>
</dbReference>
<protein>
    <submittedName>
        <fullName evidence="9">Transcriptional regulatory protein CusR</fullName>
    </submittedName>
</protein>
<dbReference type="InterPro" id="IPR011006">
    <property type="entry name" value="CheY-like_superfamily"/>
</dbReference>
<name>A0ABQ4SRV9_9HYPH</name>
<keyword evidence="2" id="KW-0902">Two-component regulatory system</keyword>
<feature type="modified residue" description="4-aspartylphosphate" evidence="6">
    <location>
        <position position="52"/>
    </location>
</feature>
<keyword evidence="10" id="KW-1185">Reference proteome</keyword>
<dbReference type="CDD" id="cd06170">
    <property type="entry name" value="LuxR_C_like"/>
    <property type="match status" value="1"/>
</dbReference>
<dbReference type="Pfam" id="PF00196">
    <property type="entry name" value="GerE"/>
    <property type="match status" value="1"/>
</dbReference>
<dbReference type="PANTHER" id="PTHR48111:SF1">
    <property type="entry name" value="TWO-COMPONENT RESPONSE REGULATOR ORR33"/>
    <property type="match status" value="1"/>
</dbReference>
<evidence type="ECO:0000256" key="6">
    <source>
        <dbReference type="PROSITE-ProRule" id="PRU00169"/>
    </source>
</evidence>
<evidence type="ECO:0000313" key="9">
    <source>
        <dbReference type="EMBL" id="GJE05230.1"/>
    </source>
</evidence>
<evidence type="ECO:0000256" key="1">
    <source>
        <dbReference type="ARBA" id="ARBA00022553"/>
    </source>
</evidence>
<keyword evidence="5" id="KW-0804">Transcription</keyword>
<evidence type="ECO:0000256" key="2">
    <source>
        <dbReference type="ARBA" id="ARBA00023012"/>
    </source>
</evidence>
<organism evidence="9 10">
    <name type="scientific">Methylobacterium jeotgali</name>
    <dbReference type="NCBI Taxonomy" id="381630"/>
    <lineage>
        <taxon>Bacteria</taxon>
        <taxon>Pseudomonadati</taxon>
        <taxon>Pseudomonadota</taxon>
        <taxon>Alphaproteobacteria</taxon>
        <taxon>Hyphomicrobiales</taxon>
        <taxon>Methylobacteriaceae</taxon>
        <taxon>Methylobacterium</taxon>
    </lineage>
</organism>
<dbReference type="Proteomes" id="UP001055102">
    <property type="component" value="Unassembled WGS sequence"/>
</dbReference>
<evidence type="ECO:0000259" key="8">
    <source>
        <dbReference type="PROSITE" id="PS50110"/>
    </source>
</evidence>
<evidence type="ECO:0000256" key="5">
    <source>
        <dbReference type="ARBA" id="ARBA00023163"/>
    </source>
</evidence>
<dbReference type="SUPFAM" id="SSF46894">
    <property type="entry name" value="C-terminal effector domain of the bipartite response regulators"/>
    <property type="match status" value="1"/>
</dbReference>
<accession>A0ABQ4SRV9</accession>
<dbReference type="Gene3D" id="3.40.50.2300">
    <property type="match status" value="1"/>
</dbReference>
<dbReference type="SMART" id="SM00448">
    <property type="entry name" value="REC"/>
    <property type="match status" value="1"/>
</dbReference>
<reference evidence="9" key="1">
    <citation type="journal article" date="2021" name="Front. Microbiol.">
        <title>Comprehensive Comparative Genomics and Phenotyping of Methylobacterium Species.</title>
        <authorList>
            <person name="Alessa O."/>
            <person name="Ogura Y."/>
            <person name="Fujitani Y."/>
            <person name="Takami H."/>
            <person name="Hayashi T."/>
            <person name="Sahin N."/>
            <person name="Tani A."/>
        </authorList>
    </citation>
    <scope>NUCLEOTIDE SEQUENCE</scope>
    <source>
        <strain evidence="9">LMG 23639</strain>
    </source>
</reference>
<feature type="domain" description="Response regulatory" evidence="8">
    <location>
        <begin position="4"/>
        <end position="117"/>
    </location>
</feature>
<dbReference type="EMBL" id="BPQR01000009">
    <property type="protein sequence ID" value="GJE05230.1"/>
    <property type="molecule type" value="Genomic_DNA"/>
</dbReference>
<sequence length="194" mass="21186">MTRRILCIEDDPDIAELTNEVLAEAGFRVDLAITGMQGLARLGEAHDAILCDIDLPGLSGLELLRALRKTGSRTPFVLLTAFAGRENQIEARQLGCDDFVAKPIDFELLLAVLHNVLQRTAPAVGDTERPTLTEREREVLARVVEGKSSVAIAALLGISERTVNFHVDRVMRKLNVTTRTQAAITCVRLGLMSA</sequence>
<dbReference type="PROSITE" id="PS50043">
    <property type="entry name" value="HTH_LUXR_2"/>
    <property type="match status" value="1"/>
</dbReference>
<evidence type="ECO:0000313" key="10">
    <source>
        <dbReference type="Proteomes" id="UP001055102"/>
    </source>
</evidence>
<dbReference type="CDD" id="cd17574">
    <property type="entry name" value="REC_OmpR"/>
    <property type="match status" value="1"/>
</dbReference>
<gene>
    <name evidence="9" type="primary">cusR_1</name>
    <name evidence="9" type="ORF">AOPFMNJM_0528</name>
</gene>
<dbReference type="SUPFAM" id="SSF52172">
    <property type="entry name" value="CheY-like"/>
    <property type="match status" value="1"/>
</dbReference>
<dbReference type="PROSITE" id="PS00622">
    <property type="entry name" value="HTH_LUXR_1"/>
    <property type="match status" value="1"/>
</dbReference>